<gene>
    <name evidence="1" type="ORF">FE633_04620</name>
</gene>
<evidence type="ECO:0000313" key="2">
    <source>
        <dbReference type="Proteomes" id="UP000305906"/>
    </source>
</evidence>
<evidence type="ECO:0000313" key="1">
    <source>
        <dbReference type="EMBL" id="TLS47319.1"/>
    </source>
</evidence>
<dbReference type="AlphaFoldDB" id="A0A5R9FX94"/>
<proteinExistence type="predicted"/>
<comment type="caution">
    <text evidence="1">The sequence shown here is derived from an EMBL/GenBank/DDBJ whole genome shotgun (WGS) entry which is preliminary data.</text>
</comment>
<dbReference type="RefSeq" id="WP_138043770.1">
    <property type="nucleotide sequence ID" value="NZ_VBZC01000004.1"/>
</dbReference>
<dbReference type="EMBL" id="VBZC01000004">
    <property type="protein sequence ID" value="TLS47319.1"/>
    <property type="molecule type" value="Genomic_DNA"/>
</dbReference>
<accession>A0A5R9FX94</accession>
<protein>
    <submittedName>
        <fullName evidence="1">Uncharacterized protein</fullName>
    </submittedName>
</protein>
<organism evidence="1 2">
    <name type="scientific">Streptomyces montanus</name>
    <dbReference type="NCBI Taxonomy" id="2580423"/>
    <lineage>
        <taxon>Bacteria</taxon>
        <taxon>Bacillati</taxon>
        <taxon>Actinomycetota</taxon>
        <taxon>Actinomycetes</taxon>
        <taxon>Kitasatosporales</taxon>
        <taxon>Streptomycetaceae</taxon>
        <taxon>Streptomyces</taxon>
    </lineage>
</organism>
<dbReference type="Proteomes" id="UP000305906">
    <property type="component" value="Unassembled WGS sequence"/>
</dbReference>
<sequence>MLAIRLDQQTHDKVVFAARVMGCTPSEVIRRLVELWSTAEEADDEPKDVPVHAVYRGTRVTGLFDPATRSLKVTDGPGAAGQTYPSPSAAAMAVIHAVNPERTSPHANGWSFWRVTRSGEEIKSLRRPPRTV</sequence>
<name>A0A5R9FX94_9ACTN</name>
<reference evidence="1 2" key="1">
    <citation type="submission" date="2019-05" db="EMBL/GenBank/DDBJ databases">
        <title>Streptomyces sp. NEAU-C151, a novel actinomycete isolated from soil.</title>
        <authorList>
            <person name="Han L."/>
            <person name="Jiang H."/>
        </authorList>
    </citation>
    <scope>NUCLEOTIDE SEQUENCE [LARGE SCALE GENOMIC DNA]</scope>
    <source>
        <strain evidence="1 2">NEAU-C151</strain>
    </source>
</reference>
<keyword evidence="2" id="KW-1185">Reference proteome</keyword>